<feature type="DNA-binding region" description="H-T-H motif" evidence="2">
    <location>
        <begin position="54"/>
        <end position="73"/>
    </location>
</feature>
<dbReference type="PANTHER" id="PTHR43479:SF11">
    <property type="entry name" value="ACREF_ENVCD OPERON REPRESSOR-RELATED"/>
    <property type="match status" value="1"/>
</dbReference>
<dbReference type="PROSITE" id="PS50977">
    <property type="entry name" value="HTH_TETR_2"/>
    <property type="match status" value="1"/>
</dbReference>
<dbReference type="PROSITE" id="PS01081">
    <property type="entry name" value="HTH_TETR_1"/>
    <property type="match status" value="1"/>
</dbReference>
<evidence type="ECO:0000259" key="3">
    <source>
        <dbReference type="PROSITE" id="PS50977"/>
    </source>
</evidence>
<dbReference type="GO" id="GO:0003677">
    <property type="term" value="F:DNA binding"/>
    <property type="evidence" value="ECO:0007669"/>
    <property type="project" value="UniProtKB-UniRule"/>
</dbReference>
<sequence length="213" mass="24989">MFAKFRLTGRVMPVPQKIPNKSDNKKQLARERSTERILASAIVLFSKHGFAQTTMEMIANHAKISKGLAYNYFKSKNQIFEQIIDSHLAKQERFYNNIPPNLSAKEYVREFFIRSIQFAKEERKTMVLITVCLFQPSAVSLSKKMIENVERRFAPFKEAMRERFRAYGIKDPDKEMIFIKTFLHGVIMSQHFNDTTMCTPTIIEMLLERYDSK</sequence>
<gene>
    <name evidence="4" type="ordered locus">LEPBI_p0007</name>
</gene>
<dbReference type="HOGENOM" id="CLU_069356_12_2_12"/>
<dbReference type="AlphaFoldDB" id="B0SUD7"/>
<geneLocation type="plasmid" evidence="4 5">
    <name>p74</name>
</geneLocation>
<evidence type="ECO:0000256" key="1">
    <source>
        <dbReference type="ARBA" id="ARBA00023125"/>
    </source>
</evidence>
<name>B0SUD7_LEPBP</name>
<evidence type="ECO:0000313" key="4">
    <source>
        <dbReference type="EMBL" id="ABZ99821.1"/>
    </source>
</evidence>
<keyword evidence="1 2" id="KW-0238">DNA-binding</keyword>
<keyword evidence="5" id="KW-1185">Reference proteome</keyword>
<reference evidence="4 5" key="1">
    <citation type="journal article" date="2008" name="PLoS ONE">
        <title>Genome sequence of the saprophyte Leptospira biflexa provides insights into the evolution of Leptospira and the pathogenesis of leptospirosis.</title>
        <authorList>
            <person name="Picardeau M."/>
            <person name="Bulach D.M."/>
            <person name="Bouchier C."/>
            <person name="Zuerner R.L."/>
            <person name="Zidane N."/>
            <person name="Wilson P.J."/>
            <person name="Creno S."/>
            <person name="Kuczek E.S."/>
            <person name="Bommezzadri S."/>
            <person name="Davis J.C."/>
            <person name="McGrath A."/>
            <person name="Johnson M.J."/>
            <person name="Boursaux-Eude C."/>
            <person name="Seemann T."/>
            <person name="Rouy Z."/>
            <person name="Coppel R.L."/>
            <person name="Rood J.I."/>
            <person name="Lajus A."/>
            <person name="Davies J.K."/>
            <person name="Medigue C."/>
            <person name="Adler B."/>
        </authorList>
    </citation>
    <scope>NUCLEOTIDE SEQUENCE [LARGE SCALE GENOMIC DNA]</scope>
    <source>
        <strain evidence="5">Patoc 1 / ATCC 23582 / Paris</strain>
        <plasmid evidence="5">Plasmid p74</plasmid>
    </source>
</reference>
<dbReference type="PANTHER" id="PTHR43479">
    <property type="entry name" value="ACREF/ENVCD OPERON REPRESSOR-RELATED"/>
    <property type="match status" value="1"/>
</dbReference>
<dbReference type="EMBL" id="CP000788">
    <property type="protein sequence ID" value="ABZ99821.1"/>
    <property type="molecule type" value="Genomic_DNA"/>
</dbReference>
<dbReference type="Pfam" id="PF00440">
    <property type="entry name" value="TetR_N"/>
    <property type="match status" value="1"/>
</dbReference>
<evidence type="ECO:0000313" key="5">
    <source>
        <dbReference type="Proteomes" id="UP000001847"/>
    </source>
</evidence>
<proteinExistence type="predicted"/>
<dbReference type="InterPro" id="IPR009057">
    <property type="entry name" value="Homeodomain-like_sf"/>
</dbReference>
<dbReference type="InterPro" id="IPR050624">
    <property type="entry name" value="HTH-type_Tx_Regulator"/>
</dbReference>
<protein>
    <submittedName>
        <fullName evidence="4">Putative transcriptional regulator</fullName>
    </submittedName>
</protein>
<dbReference type="Proteomes" id="UP000001847">
    <property type="component" value="Plasmid p74"/>
</dbReference>
<dbReference type="KEGG" id="lbi:LEPBI_p0007"/>
<feature type="domain" description="HTH tetR-type" evidence="3">
    <location>
        <begin position="31"/>
        <end position="91"/>
    </location>
</feature>
<dbReference type="Gene3D" id="1.10.357.10">
    <property type="entry name" value="Tetracycline Repressor, domain 2"/>
    <property type="match status" value="1"/>
</dbReference>
<dbReference type="PRINTS" id="PR00455">
    <property type="entry name" value="HTHTETR"/>
</dbReference>
<dbReference type="SUPFAM" id="SSF46689">
    <property type="entry name" value="Homeodomain-like"/>
    <property type="match status" value="1"/>
</dbReference>
<evidence type="ECO:0000256" key="2">
    <source>
        <dbReference type="PROSITE-ProRule" id="PRU00335"/>
    </source>
</evidence>
<organism evidence="4 5">
    <name type="scientific">Leptospira biflexa serovar Patoc (strain Patoc 1 / ATCC 23582 / Paris)</name>
    <dbReference type="NCBI Taxonomy" id="456481"/>
    <lineage>
        <taxon>Bacteria</taxon>
        <taxon>Pseudomonadati</taxon>
        <taxon>Spirochaetota</taxon>
        <taxon>Spirochaetia</taxon>
        <taxon>Leptospirales</taxon>
        <taxon>Leptospiraceae</taxon>
        <taxon>Leptospira</taxon>
    </lineage>
</organism>
<dbReference type="InterPro" id="IPR001647">
    <property type="entry name" value="HTH_TetR"/>
</dbReference>
<dbReference type="InterPro" id="IPR023772">
    <property type="entry name" value="DNA-bd_HTH_TetR-type_CS"/>
</dbReference>
<accession>B0SUD7</accession>
<keyword evidence="4" id="KW-0614">Plasmid</keyword>